<proteinExistence type="predicted"/>
<evidence type="ECO:0000256" key="1">
    <source>
        <dbReference type="SAM" id="Phobius"/>
    </source>
</evidence>
<feature type="transmembrane region" description="Helical" evidence="1">
    <location>
        <begin position="182"/>
        <end position="202"/>
    </location>
</feature>
<comment type="caution">
    <text evidence="2">The sequence shown here is derived from an EMBL/GenBank/DDBJ whole genome shotgun (WGS) entry which is preliminary data.</text>
</comment>
<organism evidence="2 3">
    <name type="scientific">Mesopusillimonas faecipullorum</name>
    <dbReference type="NCBI Taxonomy" id="2755040"/>
    <lineage>
        <taxon>Bacteria</taxon>
        <taxon>Pseudomonadati</taxon>
        <taxon>Pseudomonadota</taxon>
        <taxon>Betaproteobacteria</taxon>
        <taxon>Burkholderiales</taxon>
        <taxon>Alcaligenaceae</taxon>
        <taxon>Mesopusillimonas</taxon>
    </lineage>
</organism>
<protein>
    <submittedName>
        <fullName evidence="2">General secretion pathway protein</fullName>
    </submittedName>
</protein>
<dbReference type="EMBL" id="JACDXW010000002">
    <property type="protein sequence ID" value="MCB5362922.1"/>
    <property type="molecule type" value="Genomic_DNA"/>
</dbReference>
<evidence type="ECO:0000313" key="3">
    <source>
        <dbReference type="Proteomes" id="UP000776983"/>
    </source>
</evidence>
<gene>
    <name evidence="2" type="ORF">H0484_04020</name>
</gene>
<keyword evidence="1" id="KW-0812">Transmembrane</keyword>
<feature type="transmembrane region" description="Helical" evidence="1">
    <location>
        <begin position="124"/>
        <end position="149"/>
    </location>
</feature>
<keyword evidence="1" id="KW-0472">Membrane</keyword>
<evidence type="ECO:0000313" key="2">
    <source>
        <dbReference type="EMBL" id="MCB5362922.1"/>
    </source>
</evidence>
<accession>A0ABS8CA67</accession>
<reference evidence="2 3" key="1">
    <citation type="submission" date="2020-07" db="EMBL/GenBank/DDBJ databases">
        <title>Pusillimonas sp. nov., isolated from poultry manure in Taiwan.</title>
        <authorList>
            <person name="Lin S.-Y."/>
            <person name="Tang Y.-S."/>
            <person name="Young C.-C."/>
        </authorList>
    </citation>
    <scope>NUCLEOTIDE SEQUENCE [LARGE SCALE GENOMIC DNA]</scope>
    <source>
        <strain evidence="2 3">CC-YST705</strain>
    </source>
</reference>
<keyword evidence="1" id="KW-1133">Transmembrane helix</keyword>
<keyword evidence="3" id="KW-1185">Reference proteome</keyword>
<dbReference type="RefSeq" id="WP_226953168.1">
    <property type="nucleotide sequence ID" value="NZ_JACDXW010000002.1"/>
</dbReference>
<feature type="transmembrane region" description="Helical" evidence="1">
    <location>
        <begin position="335"/>
        <end position="354"/>
    </location>
</feature>
<name>A0ABS8CA67_9BURK</name>
<dbReference type="Proteomes" id="UP000776983">
    <property type="component" value="Unassembled WGS sequence"/>
</dbReference>
<sequence>MMAPPKLGLPLRWAALRFRGSQREAYYDYLADILEATQGRNTIKQILANDAHRYGAGTVRGQLSLHWAHQVEEYGELGMAFTGTLPERELALIRMMQRLGGSAVIGGFRELAALLRLDLKIKGILLSTLSMAYFAVCVCLAMMFAISAFTVPTLLSSFAQVDPMYQGAATRRLVGFADWLSVWLWPLIGLMAGAMAALRWAMPRWHGKARGFFDQYVPGFQLYRDTQAIRFLVTLAAILKPRTGLNHSLAEALSMMCEHAPPWLKDHVLRMALRLSDARAGASIFNTGLLDKQTYWYLEDLVDAVGMDAALQKTRLRLEHNATAAVAQRAAVTRWALIGCALIFLLGTMLWHYAAIHEMRAALLLAY</sequence>